<dbReference type="Proteomes" id="UP001055117">
    <property type="component" value="Unassembled WGS sequence"/>
</dbReference>
<dbReference type="InterPro" id="IPR042189">
    <property type="entry name" value="RNA_pol_sigma_70_r1_1_sf"/>
</dbReference>
<name>A0ABQ4QN61_9HYPH</name>
<proteinExistence type="predicted"/>
<feature type="domain" description="RNA polymerase sigma factor 70 region 1.1" evidence="3">
    <location>
        <begin position="7"/>
        <end position="59"/>
    </location>
</feature>
<keyword evidence="2" id="KW-0812">Transmembrane</keyword>
<feature type="transmembrane region" description="Helical" evidence="2">
    <location>
        <begin position="118"/>
        <end position="136"/>
    </location>
</feature>
<dbReference type="Gene3D" id="1.10.220.120">
    <property type="entry name" value="Sigma-70 factor, region 1.1"/>
    <property type="match status" value="1"/>
</dbReference>
<evidence type="ECO:0000313" key="5">
    <source>
        <dbReference type="Proteomes" id="UP001055117"/>
    </source>
</evidence>
<accession>A0ABQ4QN61</accession>
<evidence type="ECO:0000256" key="1">
    <source>
        <dbReference type="SAM" id="MobiDB-lite"/>
    </source>
</evidence>
<feature type="region of interest" description="Disordered" evidence="1">
    <location>
        <begin position="80"/>
        <end position="109"/>
    </location>
</feature>
<protein>
    <recommendedName>
        <fullName evidence="3">RNA polymerase sigma factor 70 region 1.1 domain-containing protein</fullName>
    </recommendedName>
</protein>
<dbReference type="Pfam" id="PF03979">
    <property type="entry name" value="Sigma70_r1_1"/>
    <property type="match status" value="1"/>
</dbReference>
<keyword evidence="2" id="KW-0472">Membrane</keyword>
<dbReference type="RefSeq" id="WP_147831412.1">
    <property type="nucleotide sequence ID" value="NZ_BPQG01000082.1"/>
</dbReference>
<keyword evidence="5" id="KW-1185">Reference proteome</keyword>
<gene>
    <name evidence="4" type="ORF">AFCDBAGC_4505</name>
</gene>
<organism evidence="4 5">
    <name type="scientific">Methylobacterium cerastii</name>
    <dbReference type="NCBI Taxonomy" id="932741"/>
    <lineage>
        <taxon>Bacteria</taxon>
        <taxon>Pseudomonadati</taxon>
        <taxon>Pseudomonadota</taxon>
        <taxon>Alphaproteobacteria</taxon>
        <taxon>Hyphomicrobiales</taxon>
        <taxon>Methylobacteriaceae</taxon>
        <taxon>Methylobacterium</taxon>
    </lineage>
</organism>
<reference evidence="4 5" key="1">
    <citation type="journal article" date="2021" name="Front. Microbiol.">
        <title>Comprehensive Comparative Genomics and Phenotyping of Methylobacterium Species.</title>
        <authorList>
            <person name="Alessa O."/>
            <person name="Ogura Y."/>
            <person name="Fujitani Y."/>
            <person name="Takami H."/>
            <person name="Hayashi T."/>
            <person name="Sahin N."/>
            <person name="Tani A."/>
        </authorList>
    </citation>
    <scope>NUCLEOTIDE SEQUENCE [LARGE SCALE GENOMIC DNA]</scope>
    <source>
        <strain evidence="4 5">DSM 23679</strain>
    </source>
</reference>
<evidence type="ECO:0000256" key="2">
    <source>
        <dbReference type="SAM" id="Phobius"/>
    </source>
</evidence>
<keyword evidence="2" id="KW-1133">Transmembrane helix</keyword>
<evidence type="ECO:0000313" key="4">
    <source>
        <dbReference type="EMBL" id="GJD46622.1"/>
    </source>
</evidence>
<evidence type="ECO:0000259" key="3">
    <source>
        <dbReference type="Pfam" id="PF03979"/>
    </source>
</evidence>
<dbReference type="EMBL" id="BPQG01000082">
    <property type="protein sequence ID" value="GJD46622.1"/>
    <property type="molecule type" value="Genomic_DNA"/>
</dbReference>
<dbReference type="InterPro" id="IPR007127">
    <property type="entry name" value="RNA_pol_sigma_70_r1_1"/>
</dbReference>
<comment type="caution">
    <text evidence="4">The sequence shown here is derived from an EMBL/GenBank/DDBJ whole genome shotgun (WGS) entry which is preliminary data.</text>
</comment>
<sequence length="137" mass="13912">MAGTIDRATLDRLIALGRTRGELTASEFEAAIPVDSLDVDALVLVMLELEEAGVSVEPDAFGPRAETAVTPRLTLAMPEPGVPRAIAGGEGEPAVSVTPPPAADAKGEADADEPVGRVVLLAGLAVLLILGAILVLV</sequence>